<dbReference type="PANTHER" id="PTHR23113:SF363">
    <property type="entry name" value="PROTEIN SON OF SEVENLESS"/>
    <property type="match status" value="1"/>
</dbReference>
<sequence>MNTGLAGDNIYDFSSEENSAKWKGLLTAALKKVLEQVHPSLGAREEALEYVESLCLRLLAMLCAKPSPHTVQDVEYRVQSTFPTPIDKWALKEAQEALERGKKKSVLQLPVDKIHVLLQKELLLYKVDSTVSLFLVAVLEYISADILKLVGNYAKNIKHVEITYQDVQISMKVDKALMDMFYQDEGGGASSLNEPPVMVAAAPRSSLTYEEVVRELIASEKAYLKELHMIIKVFREEINKLKPGPQDTERIFSNIMDIYELTYTLSGSLEDVIEMAQDQMPYIGSCFEELAEAAEFDVYIKYARDVTAPTCRETLNNLLSRPDVQSALTTAGQGMPLALKYYLPALLMGPIWHCFSYLEYINFLKGLSPSAEDRETLTQVEGLLKPLQIALGNCVPAQALGRSATPLPQVRARRQAALIKIHELEKIVENWDSKDLGQCCNEFVREDVLVKMSPNKRLTERRVFLFDGLMILCKPNARRQSSIHHQNHPECRLKERFFIRKVEIIDHQDTDELRNAFEISPRQMQPSVVLCAKTSEEKNSWMADLVMLNNRSMLERVLDSILSDIERKHPLKLPPPELYKFAEPDSKDNIILEQRENGGVPLIKGATLYKLVERLTYHIYADPKFVRTFLTTYRSFCSPTELLDLLIERFQIPDPSLVYEQDCCDTDKMQKNNQREDWKKYRKEYCQPVQFRVLNVLRHWVDHHFYDFERDPCLLGKLQSFLDAVHGKSMRKWVDSVMKIVQRKMENDNQRHIKFAFDDPPPPIERHINCTEEEYGILTLHPVEIARQLTILEFDLYRMIKPSELVGSVWTKKNKEITSPNLLKMIKHTTNFTRWLEKNIVEAENFEERVAIVNRIIEIMIALNEINNFNGVLAIISATGSASVHRLKFTFASLTQQNRKAVEECRADDHFKRYQEKLRSINPPCVPFLGMYLTNILHIEEGNPDFLPNTQLINFFKRRKVAEITGEIQQYQNQPYCFSVEQSIRHFLENLNPFGEMNDTEISNYLYQKSLEIEPRNCRLVPKFPRKWPHLSLKSPGIKTVKTGKSIPSAVANTINQTLNSTLKSDDSKSEDSSKSDNDFSVFASVQLGTGHNSPTLSPVSPAASNPIMNWFNHTRSPSVSSIMSTTSFRPPRADSAASGTQHLPQRYSHTSQSSTGGPNSPGPHSPASPGPHLPLTEPISPRLPPTPPPPPPPLPPRRRRDSPEISSPQQMKQAPDAPILPPRDNSLPPRDCSPPPLPPRREPAPSPSSHSHSHHSLSNTLPAFGHGTLPRLNPTYTSQLHMRRHATLHPHPQHNGATNASSVQPPSVSPRFVNDSNSGQVTPQLPPRPAVRSAGLTYGTMFQYPSTTTT</sequence>
<dbReference type="Proteomes" id="UP001159042">
    <property type="component" value="Unassembled WGS sequence"/>
</dbReference>
<comment type="caution">
    <text evidence="8">The sequence shown here is derived from an EMBL/GenBank/DDBJ whole genome shotgun (WGS) entry which is preliminary data.</text>
</comment>
<dbReference type="SMART" id="SM00233">
    <property type="entry name" value="PH"/>
    <property type="match status" value="1"/>
</dbReference>
<dbReference type="CDD" id="cd22914">
    <property type="entry name" value="HFD_SOS1_rpt1"/>
    <property type="match status" value="1"/>
</dbReference>
<evidence type="ECO:0000256" key="1">
    <source>
        <dbReference type="ARBA" id="ARBA00022658"/>
    </source>
</evidence>
<dbReference type="InterPro" id="IPR008937">
    <property type="entry name" value="Ras-like_GEF"/>
</dbReference>
<dbReference type="InterPro" id="IPR001895">
    <property type="entry name" value="RASGEF_cat_dom"/>
</dbReference>
<evidence type="ECO:0000313" key="9">
    <source>
        <dbReference type="Proteomes" id="UP001159042"/>
    </source>
</evidence>
<feature type="region of interest" description="Disordered" evidence="3">
    <location>
        <begin position="1289"/>
        <end position="1335"/>
    </location>
</feature>
<evidence type="ECO:0000259" key="6">
    <source>
        <dbReference type="PROSITE" id="PS50010"/>
    </source>
</evidence>
<feature type="compositionally biased region" description="Pro residues" evidence="3">
    <location>
        <begin position="1182"/>
        <end position="1196"/>
    </location>
</feature>
<dbReference type="InterPro" id="IPR035899">
    <property type="entry name" value="DBL_dom_sf"/>
</dbReference>
<dbReference type="PROSITE" id="PS00720">
    <property type="entry name" value="RASGEF"/>
    <property type="match status" value="1"/>
</dbReference>
<feature type="domain" description="N-terminal Ras-GEF" evidence="7">
    <location>
        <begin position="599"/>
        <end position="745"/>
    </location>
</feature>
<dbReference type="SUPFAM" id="SSF47113">
    <property type="entry name" value="Histone-fold"/>
    <property type="match status" value="1"/>
</dbReference>
<dbReference type="Gene3D" id="1.20.900.10">
    <property type="entry name" value="Dbl homology (DH) domain"/>
    <property type="match status" value="1"/>
</dbReference>
<dbReference type="CDD" id="cd00155">
    <property type="entry name" value="RasGEF"/>
    <property type="match status" value="1"/>
</dbReference>
<dbReference type="InterPro" id="IPR000219">
    <property type="entry name" value="DH_dom"/>
</dbReference>
<dbReference type="GO" id="GO:0005085">
    <property type="term" value="F:guanyl-nucleotide exchange factor activity"/>
    <property type="evidence" value="ECO:0007669"/>
    <property type="project" value="UniProtKB-KW"/>
</dbReference>
<feature type="compositionally biased region" description="Polar residues" evidence="3">
    <location>
        <begin position="1315"/>
        <end position="1324"/>
    </location>
</feature>
<dbReference type="InterPro" id="IPR055251">
    <property type="entry name" value="SOS1_NGEF_PH"/>
</dbReference>
<dbReference type="GO" id="GO:0003677">
    <property type="term" value="F:DNA binding"/>
    <property type="evidence" value="ECO:0007669"/>
    <property type="project" value="InterPro"/>
</dbReference>
<dbReference type="PROSITE" id="PS50009">
    <property type="entry name" value="RASGEF_CAT"/>
    <property type="match status" value="1"/>
</dbReference>
<dbReference type="InterPro" id="IPR019804">
    <property type="entry name" value="Ras_G-nucl-exch_fac_CS"/>
</dbReference>
<dbReference type="InterPro" id="IPR036964">
    <property type="entry name" value="RASGEF_cat_dom_sf"/>
</dbReference>
<evidence type="ECO:0008006" key="10">
    <source>
        <dbReference type="Google" id="ProtNLM"/>
    </source>
</evidence>
<dbReference type="PROSITE" id="PS50003">
    <property type="entry name" value="PH_DOMAIN"/>
    <property type="match status" value="1"/>
</dbReference>
<dbReference type="SMART" id="SM00414">
    <property type="entry name" value="H2A"/>
    <property type="match status" value="1"/>
</dbReference>
<dbReference type="GO" id="GO:0030527">
    <property type="term" value="F:structural constituent of chromatin"/>
    <property type="evidence" value="ECO:0007669"/>
    <property type="project" value="InterPro"/>
</dbReference>
<dbReference type="Gene3D" id="2.30.29.30">
    <property type="entry name" value="Pleckstrin-homology domain (PH domain)/Phosphotyrosine-binding domain (PTB)"/>
    <property type="match status" value="1"/>
</dbReference>
<evidence type="ECO:0000313" key="8">
    <source>
        <dbReference type="EMBL" id="KAJ8916540.1"/>
    </source>
</evidence>
<dbReference type="EMBL" id="JANEYG010000041">
    <property type="protein sequence ID" value="KAJ8916540.1"/>
    <property type="molecule type" value="Genomic_DNA"/>
</dbReference>
<dbReference type="PRINTS" id="PR00620">
    <property type="entry name" value="HISTONEH2A"/>
</dbReference>
<dbReference type="InterPro" id="IPR001849">
    <property type="entry name" value="PH_domain"/>
</dbReference>
<name>A0AAV8VR55_9CUCU</name>
<dbReference type="Gene3D" id="6.10.250.3060">
    <property type="match status" value="1"/>
</dbReference>
<accession>A0AAV8VR55</accession>
<evidence type="ECO:0000256" key="3">
    <source>
        <dbReference type="SAM" id="MobiDB-lite"/>
    </source>
</evidence>
<feature type="domain" description="Ras-GEF" evidence="5">
    <location>
        <begin position="781"/>
        <end position="1016"/>
    </location>
</feature>
<protein>
    <recommendedName>
        <fullName evidence="10">Protein son of sevenless</fullName>
    </recommendedName>
</protein>
<dbReference type="PROSITE" id="PS50010">
    <property type="entry name" value="DH_2"/>
    <property type="match status" value="1"/>
</dbReference>
<dbReference type="SMART" id="SM00229">
    <property type="entry name" value="RasGEFN"/>
    <property type="match status" value="1"/>
</dbReference>
<dbReference type="InterPro" id="IPR011993">
    <property type="entry name" value="PH-like_dom_sf"/>
</dbReference>
<feature type="domain" description="DH" evidence="6">
    <location>
        <begin position="208"/>
        <end position="394"/>
    </location>
</feature>
<dbReference type="FunFam" id="1.10.20.10:FF:000029">
    <property type="entry name" value="son of sevenless homolog 1 isoform X1"/>
    <property type="match status" value="1"/>
</dbReference>
<dbReference type="PANTHER" id="PTHR23113">
    <property type="entry name" value="GUANINE NUCLEOTIDE EXCHANGE FACTOR"/>
    <property type="match status" value="1"/>
</dbReference>
<feature type="domain" description="PH" evidence="4">
    <location>
        <begin position="442"/>
        <end position="550"/>
    </location>
</feature>
<feature type="compositionally biased region" description="Polar residues" evidence="3">
    <location>
        <begin position="1296"/>
        <end position="1307"/>
    </location>
</feature>
<dbReference type="GO" id="GO:0005886">
    <property type="term" value="C:plasma membrane"/>
    <property type="evidence" value="ECO:0007669"/>
    <property type="project" value="TreeGrafter"/>
</dbReference>
<evidence type="ECO:0000259" key="7">
    <source>
        <dbReference type="PROSITE" id="PS50212"/>
    </source>
</evidence>
<dbReference type="SUPFAM" id="SSF50729">
    <property type="entry name" value="PH domain-like"/>
    <property type="match status" value="1"/>
</dbReference>
<dbReference type="Pfam" id="PF00621">
    <property type="entry name" value="RhoGEF"/>
    <property type="match status" value="1"/>
</dbReference>
<feature type="compositionally biased region" description="Low complexity" evidence="3">
    <location>
        <begin position="1118"/>
        <end position="1128"/>
    </location>
</feature>
<dbReference type="InterPro" id="IPR002119">
    <property type="entry name" value="Histone_H2A"/>
</dbReference>
<dbReference type="Gene3D" id="1.20.870.10">
    <property type="entry name" value="Son of sevenless (SoS) protein Chain: S domain 1"/>
    <property type="match status" value="1"/>
</dbReference>
<dbReference type="PROSITE" id="PS50212">
    <property type="entry name" value="RASGEF_NTER"/>
    <property type="match status" value="1"/>
</dbReference>
<dbReference type="InterPro" id="IPR009072">
    <property type="entry name" value="Histone-fold"/>
</dbReference>
<dbReference type="GO" id="GO:0007265">
    <property type="term" value="P:Ras protein signal transduction"/>
    <property type="evidence" value="ECO:0007669"/>
    <property type="project" value="TreeGrafter"/>
</dbReference>
<keyword evidence="1 2" id="KW-0344">Guanine-nucleotide releasing factor</keyword>
<dbReference type="CDD" id="cd06224">
    <property type="entry name" value="REM"/>
    <property type="match status" value="1"/>
</dbReference>
<dbReference type="Pfam" id="PF00617">
    <property type="entry name" value="RasGEF"/>
    <property type="match status" value="1"/>
</dbReference>
<dbReference type="Pfam" id="PF00618">
    <property type="entry name" value="RasGEF_N"/>
    <property type="match status" value="1"/>
</dbReference>
<dbReference type="SUPFAM" id="SSF48366">
    <property type="entry name" value="Ras GEF"/>
    <property type="match status" value="1"/>
</dbReference>
<dbReference type="CDD" id="cd01261">
    <property type="entry name" value="PH_SOS"/>
    <property type="match status" value="1"/>
</dbReference>
<feature type="region of interest" description="Disordered" evidence="3">
    <location>
        <begin position="1118"/>
        <end position="1275"/>
    </location>
</feature>
<dbReference type="Gene3D" id="1.10.20.10">
    <property type="entry name" value="Histone, subunit A"/>
    <property type="match status" value="1"/>
</dbReference>
<proteinExistence type="predicted"/>
<dbReference type="Gene3D" id="1.10.840.10">
    <property type="entry name" value="Ras guanine-nucleotide exchange factors catalytic domain"/>
    <property type="match status" value="1"/>
</dbReference>
<dbReference type="SMART" id="SM00147">
    <property type="entry name" value="RasGEF"/>
    <property type="match status" value="1"/>
</dbReference>
<dbReference type="CDD" id="cd22915">
    <property type="entry name" value="HFD_SOS1_rpt2"/>
    <property type="match status" value="1"/>
</dbReference>
<dbReference type="GO" id="GO:0000786">
    <property type="term" value="C:nucleosome"/>
    <property type="evidence" value="ECO:0007669"/>
    <property type="project" value="InterPro"/>
</dbReference>
<evidence type="ECO:0000259" key="4">
    <source>
        <dbReference type="PROSITE" id="PS50003"/>
    </source>
</evidence>
<dbReference type="SMART" id="SM00325">
    <property type="entry name" value="RhoGEF"/>
    <property type="match status" value="1"/>
</dbReference>
<feature type="compositionally biased region" description="Pro residues" evidence="3">
    <location>
        <begin position="1161"/>
        <end position="1173"/>
    </location>
</feature>
<dbReference type="InterPro" id="IPR023578">
    <property type="entry name" value="Ras_GEF_dom_sf"/>
</dbReference>
<evidence type="ECO:0000256" key="2">
    <source>
        <dbReference type="PROSITE-ProRule" id="PRU00168"/>
    </source>
</evidence>
<dbReference type="CDD" id="cd00160">
    <property type="entry name" value="RhoGEF"/>
    <property type="match status" value="1"/>
</dbReference>
<keyword evidence="9" id="KW-1185">Reference proteome</keyword>
<dbReference type="GO" id="GO:0046982">
    <property type="term" value="F:protein heterodimerization activity"/>
    <property type="evidence" value="ECO:0007669"/>
    <property type="project" value="InterPro"/>
</dbReference>
<reference evidence="8 9" key="1">
    <citation type="journal article" date="2023" name="Insect Mol. Biol.">
        <title>Genome sequencing provides insights into the evolution of gene families encoding plant cell wall-degrading enzymes in longhorned beetles.</title>
        <authorList>
            <person name="Shin N.R."/>
            <person name="Okamura Y."/>
            <person name="Kirsch R."/>
            <person name="Pauchet Y."/>
        </authorList>
    </citation>
    <scope>NUCLEOTIDE SEQUENCE [LARGE SCALE GENOMIC DNA]</scope>
    <source>
        <strain evidence="8">EAD_L_NR</strain>
    </source>
</reference>
<dbReference type="Pfam" id="PF22697">
    <property type="entry name" value="SOS1_NGEF_PH"/>
    <property type="match status" value="1"/>
</dbReference>
<dbReference type="InterPro" id="IPR000651">
    <property type="entry name" value="Ras-like_Gua-exchang_fac_N"/>
</dbReference>
<gene>
    <name evidence="8" type="ORF">NQ315_000182</name>
</gene>
<evidence type="ECO:0000259" key="5">
    <source>
        <dbReference type="PROSITE" id="PS50009"/>
    </source>
</evidence>
<organism evidence="8 9">
    <name type="scientific">Exocentrus adspersus</name>
    <dbReference type="NCBI Taxonomy" id="1586481"/>
    <lineage>
        <taxon>Eukaryota</taxon>
        <taxon>Metazoa</taxon>
        <taxon>Ecdysozoa</taxon>
        <taxon>Arthropoda</taxon>
        <taxon>Hexapoda</taxon>
        <taxon>Insecta</taxon>
        <taxon>Pterygota</taxon>
        <taxon>Neoptera</taxon>
        <taxon>Endopterygota</taxon>
        <taxon>Coleoptera</taxon>
        <taxon>Polyphaga</taxon>
        <taxon>Cucujiformia</taxon>
        <taxon>Chrysomeloidea</taxon>
        <taxon>Cerambycidae</taxon>
        <taxon>Lamiinae</taxon>
        <taxon>Acanthocinini</taxon>
        <taxon>Exocentrus</taxon>
    </lineage>
</organism>
<feature type="compositionally biased region" description="Polar residues" evidence="3">
    <location>
        <begin position="1138"/>
        <end position="1151"/>
    </location>
</feature>
<dbReference type="SUPFAM" id="SSF48065">
    <property type="entry name" value="DBL homology domain (DH-domain)"/>
    <property type="match status" value="1"/>
</dbReference>